<organism evidence="1 2">
    <name type="scientific">Phocaeicola dorei CL02T12C06</name>
    <dbReference type="NCBI Taxonomy" id="997876"/>
    <lineage>
        <taxon>Bacteria</taxon>
        <taxon>Pseudomonadati</taxon>
        <taxon>Bacteroidota</taxon>
        <taxon>Bacteroidia</taxon>
        <taxon>Bacteroidales</taxon>
        <taxon>Bacteroidaceae</taxon>
        <taxon>Phocaeicola</taxon>
    </lineage>
</organism>
<protein>
    <submittedName>
        <fullName evidence="1">Uncharacterized protein</fullName>
    </submittedName>
</protein>
<comment type="caution">
    <text evidence="1">The sequence shown here is derived from an EMBL/GenBank/DDBJ whole genome shotgun (WGS) entry which is preliminary data.</text>
</comment>
<evidence type="ECO:0000313" key="2">
    <source>
        <dbReference type="Proteomes" id="UP000005974"/>
    </source>
</evidence>
<dbReference type="InterPro" id="IPR011004">
    <property type="entry name" value="Trimer_LpxA-like_sf"/>
</dbReference>
<dbReference type="HOGENOM" id="CLU_3180050_0_0_10"/>
<gene>
    <name evidence="1" type="ORF">HMPREF1064_02344</name>
</gene>
<reference evidence="1 2" key="1">
    <citation type="submission" date="2012-02" db="EMBL/GenBank/DDBJ databases">
        <title>The Genome Sequence of Bacteroides dorei CL02T12C06.</title>
        <authorList>
            <consortium name="The Broad Institute Genome Sequencing Platform"/>
            <person name="Earl A."/>
            <person name="Ward D."/>
            <person name="Feldgarden M."/>
            <person name="Gevers D."/>
            <person name="Zitomersky N.L."/>
            <person name="Coyne M.J."/>
            <person name="Comstock L.E."/>
            <person name="Young S.K."/>
            <person name="Zeng Q."/>
            <person name="Gargeya S."/>
            <person name="Fitzgerald M."/>
            <person name="Haas B."/>
            <person name="Abouelleil A."/>
            <person name="Alvarado L."/>
            <person name="Arachchi H.M."/>
            <person name="Berlin A."/>
            <person name="Chapman S.B."/>
            <person name="Gearin G."/>
            <person name="Goldberg J."/>
            <person name="Griggs A."/>
            <person name="Gujja S."/>
            <person name="Hansen M."/>
            <person name="Heiman D."/>
            <person name="Howarth C."/>
            <person name="Larimer J."/>
            <person name="Lui A."/>
            <person name="MacDonald P.J.P."/>
            <person name="McCowen C."/>
            <person name="Montmayeur A."/>
            <person name="Murphy C."/>
            <person name="Neiman D."/>
            <person name="Pearson M."/>
            <person name="Priest M."/>
            <person name="Roberts A."/>
            <person name="Saif S."/>
            <person name="Shea T."/>
            <person name="Sisk P."/>
            <person name="Stolte C."/>
            <person name="Sykes S."/>
            <person name="Wortman J."/>
            <person name="Nusbaum C."/>
            <person name="Birren B."/>
        </authorList>
    </citation>
    <scope>NUCLEOTIDE SEQUENCE [LARGE SCALE GENOMIC DNA]</scope>
    <source>
        <strain evidence="1 2">CL02T12C06</strain>
    </source>
</reference>
<evidence type="ECO:0000313" key="1">
    <source>
        <dbReference type="EMBL" id="EIY34329.1"/>
    </source>
</evidence>
<dbReference type="AlphaFoldDB" id="I9FLD9"/>
<accession>I9FLD9</accession>
<keyword evidence="2" id="KW-1185">Reference proteome</keyword>
<proteinExistence type="predicted"/>
<dbReference type="SUPFAM" id="SSF51161">
    <property type="entry name" value="Trimeric LpxA-like enzymes"/>
    <property type="match status" value="1"/>
</dbReference>
<sequence>MIISCSIQFLTCCKYAPVTIGKNNITDADSVVTRSIPGYYVAVILA</sequence>
<dbReference type="Proteomes" id="UP000005974">
    <property type="component" value="Unassembled WGS sequence"/>
</dbReference>
<name>I9FLD9_9BACT</name>
<dbReference type="EMBL" id="AGXJ01000037">
    <property type="protein sequence ID" value="EIY34329.1"/>
    <property type="molecule type" value="Genomic_DNA"/>
</dbReference>